<reference evidence="1 2" key="1">
    <citation type="submission" date="2023-10" db="EMBL/GenBank/DDBJ databases">
        <title>Eight complete genome sequences of bacteria isolated from laboratory stock of Giant Kelp gametophytes.</title>
        <authorList>
            <person name="Tolentino B."/>
            <person name="Nuzhdin S."/>
        </authorList>
    </citation>
    <scope>NUCLEOTIDE SEQUENCE [LARGE SCALE GENOMIC DNA]</scope>
    <source>
        <strain evidence="1 2">LC.270.F.C4</strain>
    </source>
</reference>
<evidence type="ECO:0000313" key="2">
    <source>
        <dbReference type="Proteomes" id="UP001302666"/>
    </source>
</evidence>
<gene>
    <name evidence="1" type="ORF">R1T40_02260</name>
</gene>
<accession>A0ABZ0HFI3</accession>
<dbReference type="EMBL" id="CP136704">
    <property type="protein sequence ID" value="WOI33595.1"/>
    <property type="molecule type" value="Genomic_DNA"/>
</dbReference>
<proteinExistence type="predicted"/>
<sequence length="98" mass="11234">MQESRHPQKRIHPQNMGQMVGDFAEYRHSGEIWWYAEGRYINTISPRLPEQARQTDLDMIANPCSASHIADFSVLGRFLTQVKTPVTGYVEKLWVTGG</sequence>
<evidence type="ECO:0000313" key="1">
    <source>
        <dbReference type="EMBL" id="WOI33595.1"/>
    </source>
</evidence>
<organism evidence="1 2">
    <name type="scientific">Tritonibacter scottomollicae</name>
    <name type="common">Epibacterium scottomollicae</name>
    <dbReference type="NCBI Taxonomy" id="483013"/>
    <lineage>
        <taxon>Bacteria</taxon>
        <taxon>Pseudomonadati</taxon>
        <taxon>Pseudomonadota</taxon>
        <taxon>Alphaproteobacteria</taxon>
        <taxon>Rhodobacterales</taxon>
        <taxon>Paracoccaceae</taxon>
        <taxon>Tritonibacter</taxon>
    </lineage>
</organism>
<name>A0ABZ0HFI3_TRISK</name>
<keyword evidence="2" id="KW-1185">Reference proteome</keyword>
<dbReference type="Proteomes" id="UP001302666">
    <property type="component" value="Chromosome"/>
</dbReference>
<protein>
    <submittedName>
        <fullName evidence="1">Uncharacterized protein</fullName>
    </submittedName>
</protein>